<proteinExistence type="predicted"/>
<evidence type="ECO:0000313" key="2">
    <source>
        <dbReference type="Proteomes" id="UP000821845"/>
    </source>
</evidence>
<evidence type="ECO:0000313" key="1">
    <source>
        <dbReference type="EMBL" id="KAH6924075.1"/>
    </source>
</evidence>
<accession>A0ACB7RNW0</accession>
<dbReference type="Proteomes" id="UP000821845">
    <property type="component" value="Chromosome 8"/>
</dbReference>
<organism evidence="1 2">
    <name type="scientific">Hyalomma asiaticum</name>
    <name type="common">Tick</name>
    <dbReference type="NCBI Taxonomy" id="266040"/>
    <lineage>
        <taxon>Eukaryota</taxon>
        <taxon>Metazoa</taxon>
        <taxon>Ecdysozoa</taxon>
        <taxon>Arthropoda</taxon>
        <taxon>Chelicerata</taxon>
        <taxon>Arachnida</taxon>
        <taxon>Acari</taxon>
        <taxon>Parasitiformes</taxon>
        <taxon>Ixodida</taxon>
        <taxon>Ixodoidea</taxon>
        <taxon>Ixodidae</taxon>
        <taxon>Hyalomminae</taxon>
        <taxon>Hyalomma</taxon>
    </lineage>
</organism>
<comment type="caution">
    <text evidence="1">The sequence shown here is derived from an EMBL/GenBank/DDBJ whole genome shotgun (WGS) entry which is preliminary data.</text>
</comment>
<gene>
    <name evidence="1" type="ORF">HPB50_011178</name>
</gene>
<protein>
    <submittedName>
        <fullName evidence="1">Uncharacterized protein</fullName>
    </submittedName>
</protein>
<sequence length="177" mass="20309">MAKHTRKTTGHGDLVQCEECKRWCYIDETSFASLADAQKASFTYRLCVGLREAVQRMEREWARSVEELGGELRMERERRTELQAQVGEALLREKANADLLERMMRELKEERERRTELEERVKVLIAPDTDSERCETKEKGGAESQADTGRDKKGHPEASVEKGGLLTARRPREATAK</sequence>
<name>A0ACB7RNW0_HYAAI</name>
<dbReference type="EMBL" id="CM023488">
    <property type="protein sequence ID" value="KAH6924075.1"/>
    <property type="molecule type" value="Genomic_DNA"/>
</dbReference>
<keyword evidence="2" id="KW-1185">Reference proteome</keyword>
<reference evidence="1" key="1">
    <citation type="submission" date="2020-05" db="EMBL/GenBank/DDBJ databases">
        <title>Large-scale comparative analyses of tick genomes elucidate their genetic diversity and vector capacities.</title>
        <authorList>
            <person name="Jia N."/>
            <person name="Wang J."/>
            <person name="Shi W."/>
            <person name="Du L."/>
            <person name="Sun Y."/>
            <person name="Zhan W."/>
            <person name="Jiang J."/>
            <person name="Wang Q."/>
            <person name="Zhang B."/>
            <person name="Ji P."/>
            <person name="Sakyi L.B."/>
            <person name="Cui X."/>
            <person name="Yuan T."/>
            <person name="Jiang B."/>
            <person name="Yang W."/>
            <person name="Lam T.T.-Y."/>
            <person name="Chang Q."/>
            <person name="Ding S."/>
            <person name="Wang X."/>
            <person name="Zhu J."/>
            <person name="Ruan X."/>
            <person name="Zhao L."/>
            <person name="Wei J."/>
            <person name="Que T."/>
            <person name="Du C."/>
            <person name="Cheng J."/>
            <person name="Dai P."/>
            <person name="Han X."/>
            <person name="Huang E."/>
            <person name="Gao Y."/>
            <person name="Liu J."/>
            <person name="Shao H."/>
            <person name="Ye R."/>
            <person name="Li L."/>
            <person name="Wei W."/>
            <person name="Wang X."/>
            <person name="Wang C."/>
            <person name="Yang T."/>
            <person name="Huo Q."/>
            <person name="Li W."/>
            <person name="Guo W."/>
            <person name="Chen H."/>
            <person name="Zhou L."/>
            <person name="Ni X."/>
            <person name="Tian J."/>
            <person name="Zhou Y."/>
            <person name="Sheng Y."/>
            <person name="Liu T."/>
            <person name="Pan Y."/>
            <person name="Xia L."/>
            <person name="Li J."/>
            <person name="Zhao F."/>
            <person name="Cao W."/>
        </authorList>
    </citation>
    <scope>NUCLEOTIDE SEQUENCE</scope>
    <source>
        <strain evidence="1">Hyas-2018</strain>
    </source>
</reference>